<reference evidence="1" key="1">
    <citation type="submission" date="2020-04" db="EMBL/GenBank/DDBJ databases">
        <authorList>
            <person name="Broberg M."/>
        </authorList>
    </citation>
    <scope>NUCLEOTIDE SEQUENCE</scope>
</reference>
<reference evidence="1" key="2">
    <citation type="submission" date="2021-10" db="EMBL/GenBank/DDBJ databases">
        <authorList>
            <person name="Piombo E."/>
        </authorList>
    </citation>
    <scope>NUCLEOTIDE SEQUENCE</scope>
</reference>
<evidence type="ECO:0000313" key="1">
    <source>
        <dbReference type="EMBL" id="CAG9950052.1"/>
    </source>
</evidence>
<protein>
    <submittedName>
        <fullName evidence="1">Uncharacterized protein</fullName>
    </submittedName>
</protein>
<gene>
    <name evidence="1" type="ORF">CRV2_00019383</name>
</gene>
<dbReference type="Proteomes" id="UP000836387">
    <property type="component" value="Unassembled WGS sequence"/>
</dbReference>
<organism evidence="1 2">
    <name type="scientific">Clonostachys rosea f. rosea IK726</name>
    <dbReference type="NCBI Taxonomy" id="1349383"/>
    <lineage>
        <taxon>Eukaryota</taxon>
        <taxon>Fungi</taxon>
        <taxon>Dikarya</taxon>
        <taxon>Ascomycota</taxon>
        <taxon>Pezizomycotina</taxon>
        <taxon>Sordariomycetes</taxon>
        <taxon>Hypocreomycetidae</taxon>
        <taxon>Hypocreales</taxon>
        <taxon>Bionectriaceae</taxon>
        <taxon>Clonostachys</taxon>
    </lineage>
</organism>
<name>A0ACA9UAG8_BIOOC</name>
<sequence>MAAMNLQNNISNEPFHLPETDTHGTTEAPASDKPIEPLPTSEFAATEATTLANLSAEAVSGSKVRAKASDRPAIVALPLSLVKRCYAKAAKRRICGLKGNNETAEKDSEKEPTVLAGDGSSSSKVVRLNIGDMVKDLVMDQIKHRSMEKYIYYVGEEGEEAESIFEVIVDDILDQTKVLENAIEQVEKAIHGAILQ</sequence>
<dbReference type="EMBL" id="CADEHS020000134">
    <property type="protein sequence ID" value="CAG9950052.1"/>
    <property type="molecule type" value="Genomic_DNA"/>
</dbReference>
<evidence type="ECO:0000313" key="2">
    <source>
        <dbReference type="Proteomes" id="UP000836387"/>
    </source>
</evidence>
<proteinExistence type="predicted"/>
<comment type="caution">
    <text evidence="1">The sequence shown here is derived from an EMBL/GenBank/DDBJ whole genome shotgun (WGS) entry which is preliminary data.</text>
</comment>
<accession>A0ACA9UAG8</accession>
<keyword evidence="2" id="KW-1185">Reference proteome</keyword>